<keyword evidence="9" id="KW-0067">ATP-binding</keyword>
<proteinExistence type="inferred from homology"/>
<evidence type="ECO:0000256" key="7">
    <source>
        <dbReference type="ARBA" id="ARBA00022695"/>
    </source>
</evidence>
<gene>
    <name evidence="13" type="ORF">CO073_03885</name>
</gene>
<dbReference type="AlphaFoldDB" id="A0A2M8DQG7"/>
<dbReference type="GO" id="GO:0000049">
    <property type="term" value="F:tRNA binding"/>
    <property type="evidence" value="ECO:0007669"/>
    <property type="project" value="TreeGrafter"/>
</dbReference>
<organism evidence="13 14">
    <name type="scientific">Candidatus Komeilibacteria bacterium CG_4_9_14_0_8_um_filter_36_9</name>
    <dbReference type="NCBI Taxonomy" id="1974473"/>
    <lineage>
        <taxon>Bacteria</taxon>
        <taxon>Candidatus Komeiliibacteriota</taxon>
    </lineage>
</organism>
<dbReference type="PANTHER" id="PTHR17490:SF16">
    <property type="entry name" value="THREONYLCARBAMOYL-AMP SYNTHASE"/>
    <property type="match status" value="1"/>
</dbReference>
<keyword evidence="4" id="KW-0963">Cytoplasm</keyword>
<dbReference type="Proteomes" id="UP000230136">
    <property type="component" value="Unassembled WGS sequence"/>
</dbReference>
<dbReference type="InterPro" id="IPR006070">
    <property type="entry name" value="Sua5-like_dom"/>
</dbReference>
<evidence type="ECO:0000256" key="8">
    <source>
        <dbReference type="ARBA" id="ARBA00022741"/>
    </source>
</evidence>
<dbReference type="GO" id="GO:0006450">
    <property type="term" value="P:regulation of translational fidelity"/>
    <property type="evidence" value="ECO:0007669"/>
    <property type="project" value="TreeGrafter"/>
</dbReference>
<dbReference type="PANTHER" id="PTHR17490">
    <property type="entry name" value="SUA5"/>
    <property type="match status" value="1"/>
</dbReference>
<keyword evidence="8" id="KW-0547">Nucleotide-binding</keyword>
<evidence type="ECO:0000256" key="2">
    <source>
        <dbReference type="ARBA" id="ARBA00007663"/>
    </source>
</evidence>
<dbReference type="InterPro" id="IPR050156">
    <property type="entry name" value="TC-AMP_synthase_SUA5"/>
</dbReference>
<comment type="caution">
    <text evidence="13">The sequence shown here is derived from an EMBL/GenBank/DDBJ whole genome shotgun (WGS) entry which is preliminary data.</text>
</comment>
<dbReference type="GO" id="GO:0005524">
    <property type="term" value="F:ATP binding"/>
    <property type="evidence" value="ECO:0007669"/>
    <property type="project" value="UniProtKB-KW"/>
</dbReference>
<evidence type="ECO:0000256" key="6">
    <source>
        <dbReference type="ARBA" id="ARBA00022694"/>
    </source>
</evidence>
<dbReference type="EMBL" id="PFSY01000177">
    <property type="protein sequence ID" value="PJC01303.1"/>
    <property type="molecule type" value="Genomic_DNA"/>
</dbReference>
<sequence length="186" mass="21012">MFNQQHIEDIQNGKIGVIPTDTLYGVVGSALNADVVERIYEIKQRDGDKPFIILISDIGDLQKFNIQLSEEQQKYLNNVWPGAVSIILSCPGDEFKYLHRGKRSLAFRLPDDEDLKELLKQTGPLVAPSANLQDQTPAYTIQRAREYFGDQISFYSDEGELRAESSTLVDLTGDKPNILRQGRIKL</sequence>
<evidence type="ECO:0000256" key="10">
    <source>
        <dbReference type="ARBA" id="ARBA00029774"/>
    </source>
</evidence>
<dbReference type="PROSITE" id="PS51163">
    <property type="entry name" value="YRDC"/>
    <property type="match status" value="1"/>
</dbReference>
<keyword evidence="6" id="KW-0819">tRNA processing</keyword>
<dbReference type="GO" id="GO:0061710">
    <property type="term" value="F:L-threonylcarbamoyladenylate synthase"/>
    <property type="evidence" value="ECO:0007669"/>
    <property type="project" value="UniProtKB-EC"/>
</dbReference>
<comment type="catalytic activity">
    <reaction evidence="11">
        <text>L-threonine + hydrogencarbonate + ATP = L-threonylcarbamoyladenylate + diphosphate + H2O</text>
        <dbReference type="Rhea" id="RHEA:36407"/>
        <dbReference type="ChEBI" id="CHEBI:15377"/>
        <dbReference type="ChEBI" id="CHEBI:17544"/>
        <dbReference type="ChEBI" id="CHEBI:30616"/>
        <dbReference type="ChEBI" id="CHEBI:33019"/>
        <dbReference type="ChEBI" id="CHEBI:57926"/>
        <dbReference type="ChEBI" id="CHEBI:73682"/>
        <dbReference type="EC" id="2.7.7.87"/>
    </reaction>
</comment>
<dbReference type="Gene3D" id="3.90.870.10">
    <property type="entry name" value="DHBP synthase"/>
    <property type="match status" value="1"/>
</dbReference>
<evidence type="ECO:0000256" key="11">
    <source>
        <dbReference type="ARBA" id="ARBA00048366"/>
    </source>
</evidence>
<evidence type="ECO:0000256" key="5">
    <source>
        <dbReference type="ARBA" id="ARBA00022679"/>
    </source>
</evidence>
<comment type="similarity">
    <text evidence="2">Belongs to the SUA5 family.</text>
</comment>
<dbReference type="GO" id="GO:0008033">
    <property type="term" value="P:tRNA processing"/>
    <property type="evidence" value="ECO:0007669"/>
    <property type="project" value="UniProtKB-KW"/>
</dbReference>
<evidence type="ECO:0000256" key="4">
    <source>
        <dbReference type="ARBA" id="ARBA00022490"/>
    </source>
</evidence>
<evidence type="ECO:0000259" key="12">
    <source>
        <dbReference type="PROSITE" id="PS51163"/>
    </source>
</evidence>
<comment type="subcellular location">
    <subcellularLocation>
        <location evidence="1">Cytoplasm</location>
    </subcellularLocation>
</comment>
<dbReference type="EC" id="2.7.7.87" evidence="3"/>
<reference evidence="14" key="1">
    <citation type="submission" date="2017-09" db="EMBL/GenBank/DDBJ databases">
        <title>Depth-based differentiation of microbial function through sediment-hosted aquifers and enrichment of novel symbionts in the deep terrestrial subsurface.</title>
        <authorList>
            <person name="Probst A.J."/>
            <person name="Ladd B."/>
            <person name="Jarett J.K."/>
            <person name="Geller-Mcgrath D.E."/>
            <person name="Sieber C.M.K."/>
            <person name="Emerson J.B."/>
            <person name="Anantharaman K."/>
            <person name="Thomas B.C."/>
            <person name="Malmstrom R."/>
            <person name="Stieglmeier M."/>
            <person name="Klingl A."/>
            <person name="Woyke T."/>
            <person name="Ryan C.M."/>
            <person name="Banfield J.F."/>
        </authorList>
    </citation>
    <scope>NUCLEOTIDE SEQUENCE [LARGE SCALE GENOMIC DNA]</scope>
</reference>
<evidence type="ECO:0000256" key="3">
    <source>
        <dbReference type="ARBA" id="ARBA00012584"/>
    </source>
</evidence>
<accession>A0A2M8DQG7</accession>
<evidence type="ECO:0000256" key="1">
    <source>
        <dbReference type="ARBA" id="ARBA00004496"/>
    </source>
</evidence>
<dbReference type="SUPFAM" id="SSF55821">
    <property type="entry name" value="YrdC/RibB"/>
    <property type="match status" value="1"/>
</dbReference>
<evidence type="ECO:0000313" key="14">
    <source>
        <dbReference type="Proteomes" id="UP000230136"/>
    </source>
</evidence>
<evidence type="ECO:0000313" key="13">
    <source>
        <dbReference type="EMBL" id="PJC01303.1"/>
    </source>
</evidence>
<evidence type="ECO:0000256" key="9">
    <source>
        <dbReference type="ARBA" id="ARBA00022840"/>
    </source>
</evidence>
<dbReference type="GO" id="GO:0005737">
    <property type="term" value="C:cytoplasm"/>
    <property type="evidence" value="ECO:0007669"/>
    <property type="project" value="UniProtKB-SubCell"/>
</dbReference>
<keyword evidence="7" id="KW-0548">Nucleotidyltransferase</keyword>
<feature type="domain" description="YrdC-like" evidence="12">
    <location>
        <begin position="1"/>
        <end position="184"/>
    </location>
</feature>
<dbReference type="InterPro" id="IPR017945">
    <property type="entry name" value="DHBP_synth_RibB-like_a/b_dom"/>
</dbReference>
<protein>
    <recommendedName>
        <fullName evidence="10">L-threonylcarbamoyladenylate synthase</fullName>
        <ecNumber evidence="3">2.7.7.87</ecNumber>
    </recommendedName>
    <alternativeName>
        <fullName evidence="10">L-threonylcarbamoyladenylate synthase</fullName>
    </alternativeName>
</protein>
<keyword evidence="5" id="KW-0808">Transferase</keyword>
<dbReference type="NCBIfam" id="TIGR00057">
    <property type="entry name" value="L-threonylcarbamoyladenylate synthase"/>
    <property type="match status" value="1"/>
</dbReference>
<dbReference type="GO" id="GO:0003725">
    <property type="term" value="F:double-stranded RNA binding"/>
    <property type="evidence" value="ECO:0007669"/>
    <property type="project" value="InterPro"/>
</dbReference>
<dbReference type="Pfam" id="PF01300">
    <property type="entry name" value="Sua5_yciO_yrdC"/>
    <property type="match status" value="1"/>
</dbReference>
<name>A0A2M8DQG7_9BACT</name>